<dbReference type="EMBL" id="JANAVB010040417">
    <property type="protein sequence ID" value="KAJ6798184.1"/>
    <property type="molecule type" value="Genomic_DNA"/>
</dbReference>
<dbReference type="AlphaFoldDB" id="A0AAX6E289"/>
<comment type="similarity">
    <text evidence="5">Belongs to the ROH1 family.</text>
</comment>
<evidence type="ECO:0000256" key="5">
    <source>
        <dbReference type="ARBA" id="ARBA00035114"/>
    </source>
</evidence>
<organism evidence="6 7">
    <name type="scientific">Iris pallida</name>
    <name type="common">Sweet iris</name>
    <dbReference type="NCBI Taxonomy" id="29817"/>
    <lineage>
        <taxon>Eukaryota</taxon>
        <taxon>Viridiplantae</taxon>
        <taxon>Streptophyta</taxon>
        <taxon>Embryophyta</taxon>
        <taxon>Tracheophyta</taxon>
        <taxon>Spermatophyta</taxon>
        <taxon>Magnoliopsida</taxon>
        <taxon>Liliopsida</taxon>
        <taxon>Asparagales</taxon>
        <taxon>Iridaceae</taxon>
        <taxon>Iridoideae</taxon>
        <taxon>Irideae</taxon>
        <taxon>Iris</taxon>
    </lineage>
</organism>
<sequence length="373" mass="41671">MAHTIGRSLRSLRPRCDQQVHSMDGNDSPDSDPILSFDRHVSSLLLSLADADAGSFLSVPWISKLLRSFLLLLDDFNDLLLLLLPRANLPNCPLLKRLLSDFFDRSVKALDLLNAVRDGLDRVRLWSGHLDIVVPAVADRKLRRARKSLGDLSLLLGETDPALLLPNHHHHNRSFGRDPNRRGGLRTLSWSVSRSWSAARQLQAMGSGLSPPRPADVSGTAGLAVPVFTMGSVLLFVSWALVAAIPCQDRGLQHAHHLPVPRSFPWAAAMASLQEKVLEEQKRRERDRRSHSASGLMREVCVIEKGTRRLIELLDGTGGEGEEVKERVRELDEVREGLKEGLEGLERQVREVFHRIVRSRTEGLDCLSRSSRQ</sequence>
<dbReference type="Pfam" id="PF05633">
    <property type="entry name" value="ROH1-like"/>
    <property type="match status" value="1"/>
</dbReference>
<proteinExistence type="inferred from homology"/>
<dbReference type="PANTHER" id="PTHR31509">
    <property type="entry name" value="BPS1-LIKE PROTEIN"/>
    <property type="match status" value="1"/>
</dbReference>
<name>A0AAX6E289_IRIPA</name>
<protein>
    <submittedName>
        <fullName evidence="6">Uncharacterized protein</fullName>
    </submittedName>
</protein>
<dbReference type="InterPro" id="IPR008511">
    <property type="entry name" value="ROH1-like"/>
</dbReference>
<evidence type="ECO:0000256" key="2">
    <source>
        <dbReference type="ARBA" id="ARBA00022692"/>
    </source>
</evidence>
<evidence type="ECO:0000256" key="3">
    <source>
        <dbReference type="ARBA" id="ARBA00022989"/>
    </source>
</evidence>
<dbReference type="GO" id="GO:0016020">
    <property type="term" value="C:membrane"/>
    <property type="evidence" value="ECO:0007669"/>
    <property type="project" value="UniProtKB-SubCell"/>
</dbReference>
<comment type="subcellular location">
    <subcellularLocation>
        <location evidence="1">Membrane</location>
        <topology evidence="1">Single-pass membrane protein</topology>
    </subcellularLocation>
</comment>
<keyword evidence="3" id="KW-1133">Transmembrane helix</keyword>
<accession>A0AAX6E289</accession>
<evidence type="ECO:0000256" key="1">
    <source>
        <dbReference type="ARBA" id="ARBA00004167"/>
    </source>
</evidence>
<comment type="caution">
    <text evidence="6">The sequence shown here is derived from an EMBL/GenBank/DDBJ whole genome shotgun (WGS) entry which is preliminary data.</text>
</comment>
<gene>
    <name evidence="6" type="ORF">M6B38_213860</name>
</gene>
<evidence type="ECO:0000313" key="6">
    <source>
        <dbReference type="EMBL" id="KAJ6798184.1"/>
    </source>
</evidence>
<evidence type="ECO:0000256" key="4">
    <source>
        <dbReference type="ARBA" id="ARBA00023136"/>
    </source>
</evidence>
<keyword evidence="4" id="KW-0472">Membrane</keyword>
<reference evidence="6" key="1">
    <citation type="journal article" date="2023" name="GigaByte">
        <title>Genome assembly of the bearded iris, Iris pallida Lam.</title>
        <authorList>
            <person name="Bruccoleri R.E."/>
            <person name="Oakeley E.J."/>
            <person name="Faust A.M.E."/>
            <person name="Altorfer M."/>
            <person name="Dessus-Babus S."/>
            <person name="Burckhardt D."/>
            <person name="Oertli M."/>
            <person name="Naumann U."/>
            <person name="Petersen F."/>
            <person name="Wong J."/>
        </authorList>
    </citation>
    <scope>NUCLEOTIDE SEQUENCE</scope>
    <source>
        <strain evidence="6">GSM-AAB239-AS_SAM_17_03QT</strain>
    </source>
</reference>
<reference evidence="6" key="2">
    <citation type="submission" date="2023-04" db="EMBL/GenBank/DDBJ databases">
        <authorList>
            <person name="Bruccoleri R.E."/>
            <person name="Oakeley E.J."/>
            <person name="Faust A.-M."/>
            <person name="Dessus-Babus S."/>
            <person name="Altorfer M."/>
            <person name="Burckhardt D."/>
            <person name="Oertli M."/>
            <person name="Naumann U."/>
            <person name="Petersen F."/>
            <person name="Wong J."/>
        </authorList>
    </citation>
    <scope>NUCLEOTIDE SEQUENCE</scope>
    <source>
        <strain evidence="6">GSM-AAB239-AS_SAM_17_03QT</strain>
        <tissue evidence="6">Leaf</tissue>
    </source>
</reference>
<keyword evidence="7" id="KW-1185">Reference proteome</keyword>
<dbReference type="Proteomes" id="UP001140949">
    <property type="component" value="Unassembled WGS sequence"/>
</dbReference>
<keyword evidence="2" id="KW-0812">Transmembrane</keyword>
<evidence type="ECO:0000313" key="7">
    <source>
        <dbReference type="Proteomes" id="UP001140949"/>
    </source>
</evidence>